<accession>A0A5C4T101</accession>
<evidence type="ECO:0000256" key="1">
    <source>
        <dbReference type="SAM" id="Coils"/>
    </source>
</evidence>
<dbReference type="AlphaFoldDB" id="A0A5C4T101"/>
<proteinExistence type="predicted"/>
<sequence length="312" mass="35667">MWETLNRRLAEANEKRQHKLKWERRLNEVQARIRELQKTLPALELRLERENRDVEQLTNLTMTNLFHTILRSKDEQLELERQQALHAALKLQEAREQLATLELERSEAGTALADVRFAEDEYEALLREKEAKLLAHSTESARLIDELDDAALECGMKLGELREAVDAGGKALALLREAEASLDKAEGWGTWDMIGGGTISTYIKHGHIDDARAVVQEAQRKLRLFEKELADLDRRSDIHIEIGGSLEFADYFFDGLITDWIVQGRIERSLEQVRGVRQNMERIVSGLRREVSAAEGELVSLQARRAALIEKA</sequence>
<evidence type="ECO:0000313" key="2">
    <source>
        <dbReference type="EMBL" id="TNJ62778.1"/>
    </source>
</evidence>
<feature type="coiled-coil region" evidence="1">
    <location>
        <begin position="208"/>
        <end position="235"/>
    </location>
</feature>
<dbReference type="EMBL" id="VDCQ01000053">
    <property type="protein sequence ID" value="TNJ62778.1"/>
    <property type="molecule type" value="Genomic_DNA"/>
</dbReference>
<reference evidence="2 3" key="1">
    <citation type="submission" date="2019-05" db="EMBL/GenBank/DDBJ databases">
        <title>We sequenced the genome of Paenibacillus hemerocallicola KCTC 33185 for further insight into its adaptation and study the phylogeny of Paenibacillus.</title>
        <authorList>
            <person name="Narsing Rao M.P."/>
        </authorList>
    </citation>
    <scope>NUCLEOTIDE SEQUENCE [LARGE SCALE GENOMIC DNA]</scope>
    <source>
        <strain evidence="2 3">KCTC 33185</strain>
    </source>
</reference>
<protein>
    <submittedName>
        <fullName evidence="2">Uncharacterized protein</fullName>
    </submittedName>
</protein>
<comment type="caution">
    <text evidence="2">The sequence shown here is derived from an EMBL/GenBank/DDBJ whole genome shotgun (WGS) entry which is preliminary data.</text>
</comment>
<feature type="coiled-coil region" evidence="1">
    <location>
        <begin position="12"/>
        <end position="111"/>
    </location>
</feature>
<dbReference type="RefSeq" id="WP_139605713.1">
    <property type="nucleotide sequence ID" value="NZ_VDCQ01000053.1"/>
</dbReference>
<dbReference type="Proteomes" id="UP000307943">
    <property type="component" value="Unassembled WGS sequence"/>
</dbReference>
<name>A0A5C4T101_9BACL</name>
<evidence type="ECO:0000313" key="3">
    <source>
        <dbReference type="Proteomes" id="UP000307943"/>
    </source>
</evidence>
<organism evidence="2 3">
    <name type="scientific">Paenibacillus hemerocallicola</name>
    <dbReference type="NCBI Taxonomy" id="1172614"/>
    <lineage>
        <taxon>Bacteria</taxon>
        <taxon>Bacillati</taxon>
        <taxon>Bacillota</taxon>
        <taxon>Bacilli</taxon>
        <taxon>Bacillales</taxon>
        <taxon>Paenibacillaceae</taxon>
        <taxon>Paenibacillus</taxon>
    </lineage>
</organism>
<keyword evidence="3" id="KW-1185">Reference proteome</keyword>
<dbReference type="OrthoDB" id="3540923at2"/>
<gene>
    <name evidence="2" type="ORF">FE784_28795</name>
</gene>
<feature type="coiled-coil region" evidence="1">
    <location>
        <begin position="277"/>
        <end position="311"/>
    </location>
</feature>
<keyword evidence="1" id="KW-0175">Coiled coil</keyword>